<reference evidence="2 4" key="3">
    <citation type="submission" date="2019-06" db="EMBL/GenBank/DDBJ databases">
        <title>Whole genome shotgun sequence of Corynebacterium variabile NBRC 15286.</title>
        <authorList>
            <person name="Hosoyama A."/>
            <person name="Uohara A."/>
            <person name="Ohji S."/>
            <person name="Ichikawa N."/>
        </authorList>
    </citation>
    <scope>NUCLEOTIDE SEQUENCE [LARGE SCALE GENOMIC DNA]</scope>
    <source>
        <strain evidence="2 4">NBRC 15286</strain>
    </source>
</reference>
<proteinExistence type="predicted"/>
<accession>A0A0X2NMQ1</accession>
<evidence type="ECO:0000313" key="1">
    <source>
        <dbReference type="EMBL" id="CUU66018.1"/>
    </source>
</evidence>
<reference evidence="1" key="1">
    <citation type="submission" date="2015-11" db="EMBL/GenBank/DDBJ databases">
        <authorList>
            <person name="Zhang Y."/>
            <person name="Guo Z."/>
        </authorList>
    </citation>
    <scope>NUCLEOTIDE SEQUENCE [LARGE SCALE GENOMIC DNA]</scope>
    <source>
        <strain evidence="1">Mu292</strain>
    </source>
</reference>
<evidence type="ECO:0000313" key="4">
    <source>
        <dbReference type="Proteomes" id="UP000319986"/>
    </source>
</evidence>
<dbReference type="AlphaFoldDB" id="A0A0X2NMQ1"/>
<dbReference type="OrthoDB" id="10000201at2"/>
<dbReference type="EMBL" id="BJNT01000001">
    <property type="protein sequence ID" value="GEC84791.1"/>
    <property type="molecule type" value="Genomic_DNA"/>
</dbReference>
<dbReference type="Proteomes" id="UP000182498">
    <property type="component" value="Unassembled WGS sequence"/>
</dbReference>
<dbReference type="NCBIfam" id="TIGR03544">
    <property type="entry name" value="DivI1A_domain"/>
    <property type="match status" value="1"/>
</dbReference>
<keyword evidence="3" id="KW-1185">Reference proteome</keyword>
<dbReference type="InterPro" id="IPR019933">
    <property type="entry name" value="DivIVA_domain"/>
</dbReference>
<reference evidence="3" key="2">
    <citation type="submission" date="2015-11" db="EMBL/GenBank/DDBJ databases">
        <authorList>
            <person name="Dugat-Bony E."/>
        </authorList>
    </citation>
    <scope>NUCLEOTIDE SEQUENCE [LARGE SCALE GENOMIC DNA]</scope>
    <source>
        <strain evidence="3">Mu292</strain>
    </source>
</reference>
<name>A0A0X2NMQ1_9CORY</name>
<evidence type="ECO:0000313" key="3">
    <source>
        <dbReference type="Proteomes" id="UP000182498"/>
    </source>
</evidence>
<organism evidence="1 3">
    <name type="scientific">Corynebacterium variabile</name>
    <dbReference type="NCBI Taxonomy" id="1727"/>
    <lineage>
        <taxon>Bacteria</taxon>
        <taxon>Bacillati</taxon>
        <taxon>Actinomycetota</taxon>
        <taxon>Actinomycetes</taxon>
        <taxon>Mycobacteriales</taxon>
        <taxon>Corynebacteriaceae</taxon>
        <taxon>Corynebacterium</taxon>
    </lineage>
</organism>
<dbReference type="GeneID" id="82886273"/>
<dbReference type="Proteomes" id="UP000319986">
    <property type="component" value="Unassembled WGS sequence"/>
</dbReference>
<protein>
    <submittedName>
        <fullName evidence="1">DivIVA domain</fullName>
    </submittedName>
</protein>
<evidence type="ECO:0000313" key="2">
    <source>
        <dbReference type="EMBL" id="GEC84791.1"/>
    </source>
</evidence>
<dbReference type="EMBL" id="FAUH01000008">
    <property type="protein sequence ID" value="CUU66018.1"/>
    <property type="molecule type" value="Genomic_DNA"/>
</dbReference>
<dbReference type="RefSeq" id="WP_014010383.1">
    <property type="nucleotide sequence ID" value="NZ_BJNT01000001.1"/>
</dbReference>
<gene>
    <name evidence="2" type="ORF">CVA01_01050</name>
    <name evidence="1" type="ORF">CVAR292_01355</name>
</gene>
<sequence>MYLLITVIAALLVGLVLVALVQTAFGRPEEVAESTDDSDGPRFRVVRRGYDIAEVDYYLDTLQDRGQDRSTAQE</sequence>